<dbReference type="SMART" id="SM00530">
    <property type="entry name" value="HTH_XRE"/>
    <property type="match status" value="1"/>
</dbReference>
<reference evidence="3 4" key="1">
    <citation type="journal article" date="2018" name="Int. J. Syst. Evol. Microbiol.">
        <title>Paraburkholderia azotifigens sp. nov., a nitrogen-fixing bacterium isolated from paddy soil.</title>
        <authorList>
            <person name="Choi G.M."/>
            <person name="Im W.T."/>
        </authorList>
    </citation>
    <scope>NUCLEOTIDE SEQUENCE [LARGE SCALE GENOMIC DNA]</scope>
    <source>
        <strain evidence="3 4">NF 2-5-3</strain>
    </source>
</reference>
<dbReference type="InterPro" id="IPR010982">
    <property type="entry name" value="Lambda_DNA-bd_dom_sf"/>
</dbReference>
<name>A0A5C6VJU3_9BURK</name>
<accession>A0A5C6VJU3</accession>
<sequence length="196" mass="22444">MTENRCYACLQLASTHVSSGPCLGVPRLEHSQNLTWGCRWQRRPQRRRRQKQRQRQARAQRSSPRKSRSRRRRAEEEIAVQVGRALANARLDAGRTQEEVAEILEIDKQTISRIETGKSWPSPGRLVALASLYGIEVGNLFPAPSTGSRHVASDIIELLERLNPKDRVWVRRWLKQLCGRLAVEPAGAARRRKTPR</sequence>
<evidence type="ECO:0000313" key="3">
    <source>
        <dbReference type="EMBL" id="TXC84706.1"/>
    </source>
</evidence>
<evidence type="ECO:0000259" key="2">
    <source>
        <dbReference type="PROSITE" id="PS50943"/>
    </source>
</evidence>
<dbReference type="AlphaFoldDB" id="A0A5C6VJU3"/>
<evidence type="ECO:0000313" key="4">
    <source>
        <dbReference type="Proteomes" id="UP000321776"/>
    </source>
</evidence>
<feature type="domain" description="HTH cro/C1-type" evidence="2">
    <location>
        <begin position="86"/>
        <end position="140"/>
    </location>
</feature>
<dbReference type="Proteomes" id="UP000321776">
    <property type="component" value="Unassembled WGS sequence"/>
</dbReference>
<dbReference type="GO" id="GO:0003677">
    <property type="term" value="F:DNA binding"/>
    <property type="evidence" value="ECO:0007669"/>
    <property type="project" value="InterPro"/>
</dbReference>
<gene>
    <name evidence="3" type="ORF">FRZ40_31280</name>
</gene>
<evidence type="ECO:0000256" key="1">
    <source>
        <dbReference type="SAM" id="MobiDB-lite"/>
    </source>
</evidence>
<comment type="caution">
    <text evidence="3">The sequence shown here is derived from an EMBL/GenBank/DDBJ whole genome shotgun (WGS) entry which is preliminary data.</text>
</comment>
<dbReference type="CDD" id="cd00093">
    <property type="entry name" value="HTH_XRE"/>
    <property type="match status" value="1"/>
</dbReference>
<dbReference type="PROSITE" id="PS50943">
    <property type="entry name" value="HTH_CROC1"/>
    <property type="match status" value="1"/>
</dbReference>
<dbReference type="InterPro" id="IPR001387">
    <property type="entry name" value="Cro/C1-type_HTH"/>
</dbReference>
<proteinExistence type="predicted"/>
<organism evidence="3 4">
    <name type="scientific">Paraburkholderia azotifigens</name>
    <dbReference type="NCBI Taxonomy" id="2057004"/>
    <lineage>
        <taxon>Bacteria</taxon>
        <taxon>Pseudomonadati</taxon>
        <taxon>Pseudomonadota</taxon>
        <taxon>Betaproteobacteria</taxon>
        <taxon>Burkholderiales</taxon>
        <taxon>Burkholderiaceae</taxon>
        <taxon>Paraburkholderia</taxon>
    </lineage>
</organism>
<feature type="compositionally biased region" description="Basic residues" evidence="1">
    <location>
        <begin position="40"/>
        <end position="72"/>
    </location>
</feature>
<dbReference type="Gene3D" id="1.10.260.40">
    <property type="entry name" value="lambda repressor-like DNA-binding domains"/>
    <property type="match status" value="1"/>
</dbReference>
<dbReference type="SUPFAM" id="SSF47413">
    <property type="entry name" value="lambda repressor-like DNA-binding domains"/>
    <property type="match status" value="1"/>
</dbReference>
<feature type="region of interest" description="Disordered" evidence="1">
    <location>
        <begin position="40"/>
        <end position="74"/>
    </location>
</feature>
<dbReference type="Pfam" id="PF01381">
    <property type="entry name" value="HTH_3"/>
    <property type="match status" value="1"/>
</dbReference>
<protein>
    <submittedName>
        <fullName evidence="3">Helix-turn-helix transcriptional regulator</fullName>
    </submittedName>
</protein>
<dbReference type="EMBL" id="VOQS01000003">
    <property type="protein sequence ID" value="TXC84706.1"/>
    <property type="molecule type" value="Genomic_DNA"/>
</dbReference>